<dbReference type="Proteomes" id="UP001651158">
    <property type="component" value="Unassembled WGS sequence"/>
</dbReference>
<reference evidence="1 2" key="1">
    <citation type="journal article" date="2022" name="Front. Cell. Infect. Microbiol.">
        <title>The Genomes of Two Strains of Taenia crassiceps the Animal Model for the Study of Human Cysticercosis.</title>
        <authorList>
            <person name="Bobes R.J."/>
            <person name="Estrada K."/>
            <person name="Rios-Valencia D.G."/>
            <person name="Calderon-Gallegos A."/>
            <person name="de la Torre P."/>
            <person name="Carrero J.C."/>
            <person name="Sanchez-Flores A."/>
            <person name="Laclette J.P."/>
        </authorList>
    </citation>
    <scope>NUCLEOTIDE SEQUENCE [LARGE SCALE GENOMIC DNA]</scope>
    <source>
        <strain evidence="1">WFUcys</strain>
    </source>
</reference>
<proteinExistence type="predicted"/>
<sequence length="207" mass="24108">MDLTQRCGRNYRHHGYDCWTEDQIRKQLCRLRLFPDERFMRATTSTGHRQETEACDSHILTYAFGDILWIPKAPPSIPPRFGVNLTRIRRGSQRPWSTNFCAEILKVCVDALVLFPTDIKQANERIYSLLNLRRDSGKPVGWLYPANQWAVPVGLFCPQTCSIRRSIVIVRQRGLRKEALLKYIWALAPDAFHIPSSKWTAHVNCYY</sequence>
<evidence type="ECO:0000313" key="1">
    <source>
        <dbReference type="EMBL" id="KAL5105967.1"/>
    </source>
</evidence>
<protein>
    <submittedName>
        <fullName evidence="1">Uncharacterized protein</fullName>
    </submittedName>
</protein>
<comment type="caution">
    <text evidence="1">The sequence shown here is derived from an EMBL/GenBank/DDBJ whole genome shotgun (WGS) entry which is preliminary data.</text>
</comment>
<gene>
    <name evidence="1" type="ORF">TcWFU_009957</name>
</gene>
<dbReference type="EMBL" id="JAKROA010000007">
    <property type="protein sequence ID" value="KAL5105967.1"/>
    <property type="molecule type" value="Genomic_DNA"/>
</dbReference>
<keyword evidence="2" id="KW-1185">Reference proteome</keyword>
<evidence type="ECO:0000313" key="2">
    <source>
        <dbReference type="Proteomes" id="UP001651158"/>
    </source>
</evidence>
<accession>A0ABR4Q8Q8</accession>
<name>A0ABR4Q8Q8_9CEST</name>
<organism evidence="1 2">
    <name type="scientific">Taenia crassiceps</name>
    <dbReference type="NCBI Taxonomy" id="6207"/>
    <lineage>
        <taxon>Eukaryota</taxon>
        <taxon>Metazoa</taxon>
        <taxon>Spiralia</taxon>
        <taxon>Lophotrochozoa</taxon>
        <taxon>Platyhelminthes</taxon>
        <taxon>Cestoda</taxon>
        <taxon>Eucestoda</taxon>
        <taxon>Cyclophyllidea</taxon>
        <taxon>Taeniidae</taxon>
        <taxon>Taenia</taxon>
    </lineage>
</organism>